<name>A0A645IES4_9ZZZZ</name>
<evidence type="ECO:0000313" key="1">
    <source>
        <dbReference type="EMBL" id="MPN49821.1"/>
    </source>
</evidence>
<dbReference type="EMBL" id="VSSQ01113419">
    <property type="protein sequence ID" value="MPN49821.1"/>
    <property type="molecule type" value="Genomic_DNA"/>
</dbReference>
<reference evidence="1" key="1">
    <citation type="submission" date="2019-08" db="EMBL/GenBank/DDBJ databases">
        <authorList>
            <person name="Kucharzyk K."/>
            <person name="Murdoch R.W."/>
            <person name="Higgins S."/>
            <person name="Loffler F."/>
        </authorList>
    </citation>
    <scope>NUCLEOTIDE SEQUENCE</scope>
</reference>
<organism evidence="1">
    <name type="scientific">bioreactor metagenome</name>
    <dbReference type="NCBI Taxonomy" id="1076179"/>
    <lineage>
        <taxon>unclassified sequences</taxon>
        <taxon>metagenomes</taxon>
        <taxon>ecological metagenomes</taxon>
    </lineage>
</organism>
<protein>
    <submittedName>
        <fullName evidence="1">Uncharacterized protein</fullName>
    </submittedName>
</protein>
<gene>
    <name evidence="1" type="ORF">SDC9_197443</name>
</gene>
<comment type="caution">
    <text evidence="1">The sequence shown here is derived from an EMBL/GenBank/DDBJ whole genome shotgun (WGS) entry which is preliminary data.</text>
</comment>
<accession>A0A645IES4</accession>
<sequence>MDSGLIRQHLHHDIAGFERAGNRRPFDLHRNLLSAVKSAPSITYHFSELAVTLILFVRQTATDS</sequence>
<dbReference type="AlphaFoldDB" id="A0A645IES4"/>
<proteinExistence type="predicted"/>